<dbReference type="AlphaFoldDB" id="A0A5C6AZB1"/>
<dbReference type="EMBL" id="SJPU01000020">
    <property type="protein sequence ID" value="TWU05375.1"/>
    <property type="molecule type" value="Genomic_DNA"/>
</dbReference>
<gene>
    <name evidence="1" type="ORF">Poly21_57150</name>
</gene>
<evidence type="ECO:0000313" key="1">
    <source>
        <dbReference type="EMBL" id="TWU05375.1"/>
    </source>
</evidence>
<proteinExistence type="predicted"/>
<comment type="caution">
    <text evidence="1">The sequence shown here is derived from an EMBL/GenBank/DDBJ whole genome shotgun (WGS) entry which is preliminary data.</text>
</comment>
<evidence type="ECO:0000313" key="2">
    <source>
        <dbReference type="Proteomes" id="UP000319908"/>
    </source>
</evidence>
<reference evidence="1 2" key="1">
    <citation type="journal article" date="2020" name="Antonie Van Leeuwenhoek">
        <title>Rhodopirellula heiligendammensis sp. nov., Rhodopirellula pilleata sp. nov., and Rhodopirellula solitaria sp. nov. isolated from natural or artificial marine surfaces in Northern Germany and California, USA, and emended description of the genus Rhodopirellula.</title>
        <authorList>
            <person name="Kallscheuer N."/>
            <person name="Wiegand S."/>
            <person name="Jogler M."/>
            <person name="Boedeker C."/>
            <person name="Peeters S.H."/>
            <person name="Rast P."/>
            <person name="Heuer A."/>
            <person name="Jetten M.S.M."/>
            <person name="Rohde M."/>
            <person name="Jogler C."/>
        </authorList>
    </citation>
    <scope>NUCLEOTIDE SEQUENCE [LARGE SCALE GENOMIC DNA]</scope>
    <source>
        <strain evidence="1 2">Poly21</strain>
    </source>
</reference>
<sequence length="197" mass="22070">MTCTEGREPSGLAMVSLSRVLGDVRRYRTENMSKRTSLTCAIVLIASTLSAEEFRSDVPSGHYTCNVTSETLNGTPQWHDIASEPPLAIQDAIQAASKKLKTLKDSDAPVIWRVRNVSLKWNHDDSWFYIVTFKSTKKPEPKSDVGRLTSGYHPWLSNSYDLQIPVMLNGQVPTIAYHSHTVDMTELLESLEATDDR</sequence>
<name>A0A5C6AZB1_9BACT</name>
<accession>A0A5C6AZB1</accession>
<organism evidence="1 2">
    <name type="scientific">Allorhodopirellula heiligendammensis</name>
    <dbReference type="NCBI Taxonomy" id="2714739"/>
    <lineage>
        <taxon>Bacteria</taxon>
        <taxon>Pseudomonadati</taxon>
        <taxon>Planctomycetota</taxon>
        <taxon>Planctomycetia</taxon>
        <taxon>Pirellulales</taxon>
        <taxon>Pirellulaceae</taxon>
        <taxon>Allorhodopirellula</taxon>
    </lineage>
</organism>
<dbReference type="Proteomes" id="UP000319908">
    <property type="component" value="Unassembled WGS sequence"/>
</dbReference>
<protein>
    <submittedName>
        <fullName evidence="1">Uncharacterized protein</fullName>
    </submittedName>
</protein>
<keyword evidence="2" id="KW-1185">Reference proteome</keyword>